<feature type="compositionally biased region" description="Basic and acidic residues" evidence="2">
    <location>
        <begin position="111"/>
        <end position="123"/>
    </location>
</feature>
<accession>A0AAD5YGN7</accession>
<reference evidence="3" key="1">
    <citation type="submission" date="2022-07" db="EMBL/GenBank/DDBJ databases">
        <title>Genome Sequence of Physisporinus lineatus.</title>
        <authorList>
            <person name="Buettner E."/>
        </authorList>
    </citation>
    <scope>NUCLEOTIDE SEQUENCE</scope>
    <source>
        <strain evidence="3">VT162</strain>
    </source>
</reference>
<evidence type="ECO:0000313" key="4">
    <source>
        <dbReference type="Proteomes" id="UP001212997"/>
    </source>
</evidence>
<dbReference type="AlphaFoldDB" id="A0AAD5YGN7"/>
<evidence type="ECO:0000313" key="3">
    <source>
        <dbReference type="EMBL" id="KAJ3487695.1"/>
    </source>
</evidence>
<proteinExistence type="predicted"/>
<keyword evidence="1" id="KW-0175">Coiled coil</keyword>
<comment type="caution">
    <text evidence="3">The sequence shown here is derived from an EMBL/GenBank/DDBJ whole genome shotgun (WGS) entry which is preliminary data.</text>
</comment>
<evidence type="ECO:0000256" key="1">
    <source>
        <dbReference type="SAM" id="Coils"/>
    </source>
</evidence>
<feature type="coiled-coil region" evidence="1">
    <location>
        <begin position="148"/>
        <end position="218"/>
    </location>
</feature>
<protein>
    <submittedName>
        <fullName evidence="3">Uncharacterized protein</fullName>
    </submittedName>
</protein>
<feature type="region of interest" description="Disordered" evidence="2">
    <location>
        <begin position="98"/>
        <end position="123"/>
    </location>
</feature>
<sequence>MSATLHDLIDRLALLAGSIRSTASSATNPNGDAFAPPLIGPFQRAVLKTPLGDLIRDIDPSELGLFTLVQPSQAGPSRNPADDESVSVKGEIGRVEFTGATPLKKHPTLRSGRDDPQRPRDHDPEVYAQAAVKYLDRYQSIRPMPRAYERAEKILEQLAEVRRNIQTLNEQLQQTHIPDAEHPPLSPKSIAKEEERQIQEFQAEILELRKRKEMLLKKRTQTGIRSANILTPKAKSKARFETPFTPADAREHSFWNTPAASAQTLRFTDDDLLTDEQFDPGDISVASVVSPLADVRPPRFKQKERPTETIKPLSFEPVKTFDAPVSLSFALPEPPGMPPDEAIAGDDDDTIIVHKLLANNPPEEPEPELELELDAPPGQLGDSVHPKKSKFRITTEFEDIIAKIWVTIGEIIMPGHPFDVMGTGGTRPPRAKETIVHLRSLSEQSVSPNSPTGSTLSSLATAPLVSGQITSQQILIAHVLLSLLSNPPTYSVPLNKLKEFLSVQGNLRGQAVSRPIYACVAKKLLKIERGGGEQVVKFAM</sequence>
<dbReference type="EMBL" id="JANAWD010000085">
    <property type="protein sequence ID" value="KAJ3487695.1"/>
    <property type="molecule type" value="Genomic_DNA"/>
</dbReference>
<organism evidence="3 4">
    <name type="scientific">Meripilus lineatus</name>
    <dbReference type="NCBI Taxonomy" id="2056292"/>
    <lineage>
        <taxon>Eukaryota</taxon>
        <taxon>Fungi</taxon>
        <taxon>Dikarya</taxon>
        <taxon>Basidiomycota</taxon>
        <taxon>Agaricomycotina</taxon>
        <taxon>Agaricomycetes</taxon>
        <taxon>Polyporales</taxon>
        <taxon>Meripilaceae</taxon>
        <taxon>Meripilus</taxon>
    </lineage>
</organism>
<dbReference type="Proteomes" id="UP001212997">
    <property type="component" value="Unassembled WGS sequence"/>
</dbReference>
<gene>
    <name evidence="3" type="ORF">NLI96_g3354</name>
</gene>
<evidence type="ECO:0000256" key="2">
    <source>
        <dbReference type="SAM" id="MobiDB-lite"/>
    </source>
</evidence>
<keyword evidence="4" id="KW-1185">Reference proteome</keyword>
<name>A0AAD5YGN7_9APHY</name>